<evidence type="ECO:0000313" key="11">
    <source>
        <dbReference type="EMBL" id="KAJ8978761.1"/>
    </source>
</evidence>
<dbReference type="SUPFAM" id="SSF90123">
    <property type="entry name" value="ABC transporter transmembrane region"/>
    <property type="match status" value="2"/>
</dbReference>
<evidence type="ECO:0000259" key="9">
    <source>
        <dbReference type="PROSITE" id="PS50893"/>
    </source>
</evidence>
<feature type="domain" description="ABC transporter" evidence="9">
    <location>
        <begin position="298"/>
        <end position="521"/>
    </location>
</feature>
<dbReference type="PROSITE" id="PS50893">
    <property type="entry name" value="ABC_TRANSPORTER_2"/>
    <property type="match status" value="2"/>
</dbReference>
<dbReference type="CDD" id="cd03250">
    <property type="entry name" value="ABCC_MRP_domain1"/>
    <property type="match status" value="1"/>
</dbReference>
<dbReference type="Pfam" id="PF00664">
    <property type="entry name" value="ABC_membrane"/>
    <property type="match status" value="2"/>
</dbReference>
<protein>
    <recommendedName>
        <fullName evidence="13">Multidrug resistance-associated protein lethal(2)03659</fullName>
    </recommendedName>
</protein>
<dbReference type="CDD" id="cd03244">
    <property type="entry name" value="ABCC_MRP_domain2"/>
    <property type="match status" value="1"/>
</dbReference>
<evidence type="ECO:0000256" key="4">
    <source>
        <dbReference type="ARBA" id="ARBA00022741"/>
    </source>
</evidence>
<gene>
    <name evidence="11" type="ORF">NQ317_017484</name>
</gene>
<evidence type="ECO:0008006" key="13">
    <source>
        <dbReference type="Google" id="ProtNLM"/>
    </source>
</evidence>
<dbReference type="EMBL" id="JAPWTJ010000404">
    <property type="protein sequence ID" value="KAJ8978761.1"/>
    <property type="molecule type" value="Genomic_DNA"/>
</dbReference>
<dbReference type="SMART" id="SM00382">
    <property type="entry name" value="AAA"/>
    <property type="match status" value="2"/>
</dbReference>
<dbReference type="InterPro" id="IPR003593">
    <property type="entry name" value="AAA+_ATPase"/>
</dbReference>
<keyword evidence="12" id="KW-1185">Reference proteome</keyword>
<comment type="caution">
    <text evidence="11">The sequence shown here is derived from an EMBL/GenBank/DDBJ whole genome shotgun (WGS) entry which is preliminary data.</text>
</comment>
<feature type="transmembrane region" description="Helical" evidence="8">
    <location>
        <begin position="678"/>
        <end position="699"/>
    </location>
</feature>
<dbReference type="CDD" id="cd18580">
    <property type="entry name" value="ABC_6TM_ABCC_D2"/>
    <property type="match status" value="1"/>
</dbReference>
<dbReference type="PANTHER" id="PTHR24223">
    <property type="entry name" value="ATP-BINDING CASSETTE SUB-FAMILY C"/>
    <property type="match status" value="1"/>
</dbReference>
<dbReference type="InterPro" id="IPR036640">
    <property type="entry name" value="ABC1_TM_sf"/>
</dbReference>
<keyword evidence="5" id="KW-0067">ATP-binding</keyword>
<evidence type="ECO:0000313" key="12">
    <source>
        <dbReference type="Proteomes" id="UP001162164"/>
    </source>
</evidence>
<accession>A0ABQ9JLK4</accession>
<feature type="transmembrane region" description="Helical" evidence="8">
    <location>
        <begin position="228"/>
        <end position="256"/>
    </location>
</feature>
<name>A0ABQ9JLK4_9CUCU</name>
<dbReference type="SUPFAM" id="SSF52540">
    <property type="entry name" value="P-loop containing nucleoside triphosphate hydrolases"/>
    <property type="match status" value="2"/>
</dbReference>
<evidence type="ECO:0000256" key="6">
    <source>
        <dbReference type="ARBA" id="ARBA00022989"/>
    </source>
</evidence>
<dbReference type="Gene3D" id="3.40.50.300">
    <property type="entry name" value="P-loop containing nucleotide triphosphate hydrolases"/>
    <property type="match status" value="2"/>
</dbReference>
<dbReference type="InterPro" id="IPR027417">
    <property type="entry name" value="P-loop_NTPase"/>
</dbReference>
<feature type="transmembrane region" description="Helical" evidence="8">
    <location>
        <begin position="571"/>
        <end position="595"/>
    </location>
</feature>
<dbReference type="InterPro" id="IPR003439">
    <property type="entry name" value="ABC_transporter-like_ATP-bd"/>
</dbReference>
<reference evidence="11" key="1">
    <citation type="journal article" date="2023" name="Insect Mol. Biol.">
        <title>Genome sequencing provides insights into the evolution of gene families encoding plant cell wall-degrading enzymes in longhorned beetles.</title>
        <authorList>
            <person name="Shin N.R."/>
            <person name="Okamura Y."/>
            <person name="Kirsch R."/>
            <person name="Pauchet Y."/>
        </authorList>
    </citation>
    <scope>NUCLEOTIDE SEQUENCE</scope>
    <source>
        <strain evidence="11">MMC_N1</strain>
    </source>
</reference>
<comment type="subcellular location">
    <subcellularLocation>
        <location evidence="1">Membrane</location>
        <topology evidence="1">Multi-pass membrane protein</topology>
    </subcellularLocation>
</comment>
<dbReference type="InterPro" id="IPR044726">
    <property type="entry name" value="ABCC_6TM_D2"/>
</dbReference>
<keyword evidence="3 8" id="KW-0812">Transmembrane</keyword>
<keyword evidence="2" id="KW-0813">Transport</keyword>
<proteinExistence type="predicted"/>
<dbReference type="InterPro" id="IPR017871">
    <property type="entry name" value="ABC_transporter-like_CS"/>
</dbReference>
<feature type="domain" description="ABC transporter" evidence="9">
    <location>
        <begin position="770"/>
        <end position="1003"/>
    </location>
</feature>
<evidence type="ECO:0000256" key="2">
    <source>
        <dbReference type="ARBA" id="ARBA00022448"/>
    </source>
</evidence>
<dbReference type="Gene3D" id="1.20.1560.10">
    <property type="entry name" value="ABC transporter type 1, transmembrane domain"/>
    <property type="match status" value="3"/>
</dbReference>
<evidence type="ECO:0000256" key="1">
    <source>
        <dbReference type="ARBA" id="ARBA00004141"/>
    </source>
</evidence>
<dbReference type="PROSITE" id="PS50929">
    <property type="entry name" value="ABC_TM1F"/>
    <property type="match status" value="2"/>
</dbReference>
<feature type="domain" description="ABC transmembrane type-1" evidence="10">
    <location>
        <begin position="633"/>
        <end position="735"/>
    </location>
</feature>
<evidence type="ECO:0000256" key="7">
    <source>
        <dbReference type="ARBA" id="ARBA00023136"/>
    </source>
</evidence>
<sequence>MNNDRDMEDMRDLREKRKHIMHPHEEANFLSRLFFCWLIPTFVTGYKRDLNEEDLHGHMKIHESGALGDKFERAWLDELRTKKEPSLIKAIWKVFKFEICINGLLLFIIELGTKLAQPLCLSKLMDFYVPNQSSVSKSEAYLYASIIVLAAFFNAILGHHLMLRNQHLGMKIRVAGCSLIYRKSLRLSKTALINTTVGQMINLLSNDVNRFDTTFMHFHNFWVAPLQIIVITSLIYVMCGVYALAGVGFFVIFIPLQKAFISVKRIEEFLMREEIRPRRIGSDFKNDISSINVDRPAIFMQGICAKWDSSSNDDTLSIANFKVGSNELVAVIGTVGSGKTSLFHVILNELPISKGSLEVNGTISYASQEPWIFPGTIKENILFGGDMNQDRYSKACRVCELETDFSVLPNGDKTMVGERGVTLSGGQKARVGLARAIYRDADIYLLDDPLSAVDTRVGKEIFGNCILEYLKNKCVILVTHQLQYLRMVDRIYVLKNGTFNISGTFDELHTIGDEFKAMLEEDQDDKSSSEESLGTNETDVSKDVSEIKEYRQAGAIENYVYKGYIKAGGGYFMGILVISLFIFTQFSASFADYFLTYCIINTSMRFFEVNPSGRILNRFSKDMGSIDEILPLVILDTLQGLTTIRAFGVQESLKKIFDSQQNMHSSPFYMFMTCNRAFGFWLDLHCVIYIGLVTMGFLVLENETYGGNVGLAITQSLSLTGMFQWGMRQWSELENQMTSVERVAEYADLKPEPDAYVENVPNDWPLEGCLKIDHVSLRYSTEEPYVLNDVSFTIQPMEKVGIVGRTGAGKSSITSALFRLAEIEGNVYIDDVNTKTISLQTLRSKMSIIPQEPVLFSGTLRRNLDPFDQYEDYQLWQALKEVELERLTHELPSGLNSKVSEGGSNFSLGERQLICLARAIVRNNKILVLDEATASVDHETDILIQRTIREKFQHCTVLTIAHRLNTVMDSNKILVMDAGMVVEFDHPYILLQRDDSWLSRLVHQTGKSMTLTLTKIAEEVELQATNEQ</sequence>
<keyword evidence="7 8" id="KW-0472">Membrane</keyword>
<evidence type="ECO:0000256" key="8">
    <source>
        <dbReference type="SAM" id="Phobius"/>
    </source>
</evidence>
<feature type="domain" description="ABC transmembrane type-1" evidence="10">
    <location>
        <begin position="103"/>
        <end position="260"/>
    </location>
</feature>
<dbReference type="InterPro" id="IPR050173">
    <property type="entry name" value="ABC_transporter_C-like"/>
</dbReference>
<keyword evidence="4" id="KW-0547">Nucleotide-binding</keyword>
<dbReference type="PROSITE" id="PS00211">
    <property type="entry name" value="ABC_TRANSPORTER_1"/>
    <property type="match status" value="2"/>
</dbReference>
<evidence type="ECO:0000259" key="10">
    <source>
        <dbReference type="PROSITE" id="PS50929"/>
    </source>
</evidence>
<evidence type="ECO:0000256" key="3">
    <source>
        <dbReference type="ARBA" id="ARBA00022692"/>
    </source>
</evidence>
<dbReference type="PANTHER" id="PTHR24223:SF448">
    <property type="entry name" value="FI20146P1-RELATED"/>
    <property type="match status" value="1"/>
</dbReference>
<keyword evidence="6 8" id="KW-1133">Transmembrane helix</keyword>
<evidence type="ECO:0000256" key="5">
    <source>
        <dbReference type="ARBA" id="ARBA00022840"/>
    </source>
</evidence>
<feature type="transmembrane region" description="Helical" evidence="8">
    <location>
        <begin position="140"/>
        <end position="163"/>
    </location>
</feature>
<organism evidence="11 12">
    <name type="scientific">Molorchus minor</name>
    <dbReference type="NCBI Taxonomy" id="1323400"/>
    <lineage>
        <taxon>Eukaryota</taxon>
        <taxon>Metazoa</taxon>
        <taxon>Ecdysozoa</taxon>
        <taxon>Arthropoda</taxon>
        <taxon>Hexapoda</taxon>
        <taxon>Insecta</taxon>
        <taxon>Pterygota</taxon>
        <taxon>Neoptera</taxon>
        <taxon>Endopterygota</taxon>
        <taxon>Coleoptera</taxon>
        <taxon>Polyphaga</taxon>
        <taxon>Cucujiformia</taxon>
        <taxon>Chrysomeloidea</taxon>
        <taxon>Cerambycidae</taxon>
        <taxon>Lamiinae</taxon>
        <taxon>Monochamini</taxon>
        <taxon>Molorchus</taxon>
    </lineage>
</organism>
<dbReference type="Proteomes" id="UP001162164">
    <property type="component" value="Unassembled WGS sequence"/>
</dbReference>
<dbReference type="InterPro" id="IPR011527">
    <property type="entry name" value="ABC1_TM_dom"/>
</dbReference>
<dbReference type="Pfam" id="PF00005">
    <property type="entry name" value="ABC_tran"/>
    <property type="match status" value="2"/>
</dbReference>